<feature type="transmembrane region" description="Helical" evidence="2">
    <location>
        <begin position="20"/>
        <end position="38"/>
    </location>
</feature>
<dbReference type="EMBL" id="ML987189">
    <property type="protein sequence ID" value="KAF2256038.1"/>
    <property type="molecule type" value="Genomic_DNA"/>
</dbReference>
<protein>
    <submittedName>
        <fullName evidence="3">Uncharacterized protein</fullName>
    </submittedName>
</protein>
<dbReference type="GeneID" id="54580839"/>
<accession>A0A6A6J0K4</accession>
<evidence type="ECO:0000256" key="2">
    <source>
        <dbReference type="SAM" id="Phobius"/>
    </source>
</evidence>
<sequence length="203" mass="22217">MSAPVCAPCQDSALSITGNVIGIVTLVYVLAVGVFWRISVVKKALKELEIMHIDFMYVEDAARALMERAPKGLEGESQKRVTISSGMLARQIETLQSVRQNLIAQKWKETALLTGLLLSVRCLMARDQMKEAVERTNVWSERLRIVIEDARAPRAPSLASNSSPRGSNPSPQGPTARHGSLKDLPDASRDSAERVVTHEGSLV</sequence>
<keyword evidence="2" id="KW-0472">Membrane</keyword>
<feature type="compositionally biased region" description="Low complexity" evidence="1">
    <location>
        <begin position="160"/>
        <end position="174"/>
    </location>
</feature>
<name>A0A6A6J0K4_9PLEO</name>
<feature type="compositionally biased region" description="Basic and acidic residues" evidence="1">
    <location>
        <begin position="180"/>
        <end position="197"/>
    </location>
</feature>
<dbReference type="Proteomes" id="UP000800094">
    <property type="component" value="Unassembled WGS sequence"/>
</dbReference>
<evidence type="ECO:0000313" key="3">
    <source>
        <dbReference type="EMBL" id="KAF2256038.1"/>
    </source>
</evidence>
<feature type="region of interest" description="Disordered" evidence="1">
    <location>
        <begin position="154"/>
        <end position="203"/>
    </location>
</feature>
<dbReference type="AlphaFoldDB" id="A0A6A6J0K4"/>
<evidence type="ECO:0000313" key="4">
    <source>
        <dbReference type="Proteomes" id="UP000800094"/>
    </source>
</evidence>
<evidence type="ECO:0000256" key="1">
    <source>
        <dbReference type="SAM" id="MobiDB-lite"/>
    </source>
</evidence>
<keyword evidence="4" id="KW-1185">Reference proteome</keyword>
<proteinExistence type="predicted"/>
<reference evidence="3" key="1">
    <citation type="journal article" date="2020" name="Stud. Mycol.">
        <title>101 Dothideomycetes genomes: a test case for predicting lifestyles and emergence of pathogens.</title>
        <authorList>
            <person name="Haridas S."/>
            <person name="Albert R."/>
            <person name="Binder M."/>
            <person name="Bloem J."/>
            <person name="Labutti K."/>
            <person name="Salamov A."/>
            <person name="Andreopoulos B."/>
            <person name="Baker S."/>
            <person name="Barry K."/>
            <person name="Bills G."/>
            <person name="Bluhm B."/>
            <person name="Cannon C."/>
            <person name="Castanera R."/>
            <person name="Culley D."/>
            <person name="Daum C."/>
            <person name="Ezra D."/>
            <person name="Gonzalez J."/>
            <person name="Henrissat B."/>
            <person name="Kuo A."/>
            <person name="Liang C."/>
            <person name="Lipzen A."/>
            <person name="Lutzoni F."/>
            <person name="Magnuson J."/>
            <person name="Mondo S."/>
            <person name="Nolan M."/>
            <person name="Ohm R."/>
            <person name="Pangilinan J."/>
            <person name="Park H.-J."/>
            <person name="Ramirez L."/>
            <person name="Alfaro M."/>
            <person name="Sun H."/>
            <person name="Tritt A."/>
            <person name="Yoshinaga Y."/>
            <person name="Zwiers L.-H."/>
            <person name="Turgeon B."/>
            <person name="Goodwin S."/>
            <person name="Spatafora J."/>
            <person name="Crous P."/>
            <person name="Grigoriev I."/>
        </authorList>
    </citation>
    <scope>NUCLEOTIDE SEQUENCE</scope>
    <source>
        <strain evidence="3">CBS 122368</strain>
    </source>
</reference>
<organism evidence="3 4">
    <name type="scientific">Trematosphaeria pertusa</name>
    <dbReference type="NCBI Taxonomy" id="390896"/>
    <lineage>
        <taxon>Eukaryota</taxon>
        <taxon>Fungi</taxon>
        <taxon>Dikarya</taxon>
        <taxon>Ascomycota</taxon>
        <taxon>Pezizomycotina</taxon>
        <taxon>Dothideomycetes</taxon>
        <taxon>Pleosporomycetidae</taxon>
        <taxon>Pleosporales</taxon>
        <taxon>Massarineae</taxon>
        <taxon>Trematosphaeriaceae</taxon>
        <taxon>Trematosphaeria</taxon>
    </lineage>
</organism>
<keyword evidence="2" id="KW-1133">Transmembrane helix</keyword>
<dbReference type="OrthoDB" id="3799710at2759"/>
<keyword evidence="2" id="KW-0812">Transmembrane</keyword>
<dbReference type="RefSeq" id="XP_033691042.1">
    <property type="nucleotide sequence ID" value="XM_033827509.1"/>
</dbReference>
<gene>
    <name evidence="3" type="ORF">BU26DRAFT_512939</name>
</gene>